<accession>A0A285UZD6</accession>
<dbReference type="Proteomes" id="UP000219167">
    <property type="component" value="Unassembled WGS sequence"/>
</dbReference>
<name>A0A285UZD6_9HYPH</name>
<feature type="domain" description="DUF3291" evidence="1">
    <location>
        <begin position="12"/>
        <end position="159"/>
    </location>
</feature>
<dbReference type="AlphaFoldDB" id="A0A285UZD6"/>
<gene>
    <name evidence="2" type="ORF">SAMN05892877_12749</name>
</gene>
<protein>
    <submittedName>
        <fullName evidence="2">Uncharacterized protein DUF3291</fullName>
    </submittedName>
</protein>
<dbReference type="EMBL" id="OBQD01000027">
    <property type="protein sequence ID" value="SOC47180.1"/>
    <property type="molecule type" value="Genomic_DNA"/>
</dbReference>
<evidence type="ECO:0000313" key="3">
    <source>
        <dbReference type="Proteomes" id="UP000219167"/>
    </source>
</evidence>
<dbReference type="InterPro" id="IPR021708">
    <property type="entry name" value="DUF3291"/>
</dbReference>
<reference evidence="2 3" key="1">
    <citation type="submission" date="2017-08" db="EMBL/GenBank/DDBJ databases">
        <authorList>
            <person name="de Groot N.N."/>
        </authorList>
    </citation>
    <scope>NUCLEOTIDE SEQUENCE [LARGE SCALE GENOMIC DNA]</scope>
    <source>
        <strain evidence="2 3">JC85</strain>
    </source>
</reference>
<sequence>MAPHLAAPRHHLAMYNFGLHVDDYESPAVEGFRLREAANFAAAERAKGFVGRSRYAGVEGPESWGEQVFPRFIAASGLDSGPSSLSLWQDLESLMAFSYNGVHADALKHARHWNRKQSWPSLVLWWVDAGTRPAWADGVARLEHLHDKGPSPFAFTFKAAFDSSGEGVVIDRGRVRQLAEANAPDQADLLAHVHSLKP</sequence>
<keyword evidence="3" id="KW-1185">Reference proteome</keyword>
<evidence type="ECO:0000259" key="1">
    <source>
        <dbReference type="Pfam" id="PF11695"/>
    </source>
</evidence>
<dbReference type="Pfam" id="PF11695">
    <property type="entry name" value="DUF3291"/>
    <property type="match status" value="1"/>
</dbReference>
<organism evidence="2 3">
    <name type="scientific">Rhizobium subbaraonis</name>
    <dbReference type="NCBI Taxonomy" id="908946"/>
    <lineage>
        <taxon>Bacteria</taxon>
        <taxon>Pseudomonadati</taxon>
        <taxon>Pseudomonadota</taxon>
        <taxon>Alphaproteobacteria</taxon>
        <taxon>Hyphomicrobiales</taxon>
        <taxon>Rhizobiaceae</taxon>
        <taxon>Rhizobium/Agrobacterium group</taxon>
        <taxon>Rhizobium</taxon>
    </lineage>
</organism>
<evidence type="ECO:0000313" key="2">
    <source>
        <dbReference type="EMBL" id="SOC47180.1"/>
    </source>
</evidence>
<proteinExistence type="predicted"/>
<dbReference type="RefSeq" id="WP_245423688.1">
    <property type="nucleotide sequence ID" value="NZ_OBQD01000027.1"/>
</dbReference>